<dbReference type="EMBL" id="JBFAUK010000018">
    <property type="protein sequence ID" value="MEV5509092.1"/>
    <property type="molecule type" value="Genomic_DNA"/>
</dbReference>
<feature type="transmembrane region" description="Helical" evidence="6">
    <location>
        <begin position="150"/>
        <end position="174"/>
    </location>
</feature>
<dbReference type="Pfam" id="PF03631">
    <property type="entry name" value="Virul_fac_BrkB"/>
    <property type="match status" value="1"/>
</dbReference>
<keyword evidence="8" id="KW-1185">Reference proteome</keyword>
<evidence type="ECO:0000313" key="7">
    <source>
        <dbReference type="EMBL" id="MEV5509092.1"/>
    </source>
</evidence>
<comment type="caution">
    <text evidence="7">The sequence shown here is derived from an EMBL/GenBank/DDBJ whole genome shotgun (WGS) entry which is preliminary data.</text>
</comment>
<dbReference type="InterPro" id="IPR017039">
    <property type="entry name" value="Virul_fac_BrkB"/>
</dbReference>
<feature type="transmembrane region" description="Helical" evidence="6">
    <location>
        <begin position="215"/>
        <end position="242"/>
    </location>
</feature>
<evidence type="ECO:0000256" key="1">
    <source>
        <dbReference type="ARBA" id="ARBA00004651"/>
    </source>
</evidence>
<protein>
    <submittedName>
        <fullName evidence="7">YhjD/YihY/BrkB family envelope integrity protein</fullName>
    </submittedName>
</protein>
<proteinExistence type="predicted"/>
<reference evidence="7 8" key="1">
    <citation type="submission" date="2024-06" db="EMBL/GenBank/DDBJ databases">
        <title>The Natural Products Discovery Center: Release of the First 8490 Sequenced Strains for Exploring Actinobacteria Biosynthetic Diversity.</title>
        <authorList>
            <person name="Kalkreuter E."/>
            <person name="Kautsar S.A."/>
            <person name="Yang D."/>
            <person name="Bader C.D."/>
            <person name="Teijaro C.N."/>
            <person name="Fluegel L."/>
            <person name="Davis C.M."/>
            <person name="Simpson J.R."/>
            <person name="Lauterbach L."/>
            <person name="Steele A.D."/>
            <person name="Gui C."/>
            <person name="Meng S."/>
            <person name="Li G."/>
            <person name="Viehrig K."/>
            <person name="Ye F."/>
            <person name="Su P."/>
            <person name="Kiefer A.F."/>
            <person name="Nichols A."/>
            <person name="Cepeda A.J."/>
            <person name="Yan W."/>
            <person name="Fan B."/>
            <person name="Jiang Y."/>
            <person name="Adhikari A."/>
            <person name="Zheng C.-J."/>
            <person name="Schuster L."/>
            <person name="Cowan T.M."/>
            <person name="Smanski M.J."/>
            <person name="Chevrette M.G."/>
            <person name="De Carvalho L.P.S."/>
            <person name="Shen B."/>
        </authorList>
    </citation>
    <scope>NUCLEOTIDE SEQUENCE [LARGE SCALE GENOMIC DNA]</scope>
    <source>
        <strain evidence="7 8">NPDC052347</strain>
    </source>
</reference>
<keyword evidence="5 6" id="KW-0472">Membrane</keyword>
<feature type="transmembrane region" description="Helical" evidence="6">
    <location>
        <begin position="123"/>
        <end position="144"/>
    </location>
</feature>
<feature type="transmembrane region" description="Helical" evidence="6">
    <location>
        <begin position="21"/>
        <end position="43"/>
    </location>
</feature>
<evidence type="ECO:0000256" key="4">
    <source>
        <dbReference type="ARBA" id="ARBA00022989"/>
    </source>
</evidence>
<evidence type="ECO:0000256" key="5">
    <source>
        <dbReference type="ARBA" id="ARBA00023136"/>
    </source>
</evidence>
<evidence type="ECO:0000256" key="2">
    <source>
        <dbReference type="ARBA" id="ARBA00022475"/>
    </source>
</evidence>
<feature type="transmembrane region" description="Helical" evidence="6">
    <location>
        <begin position="82"/>
        <end position="102"/>
    </location>
</feature>
<gene>
    <name evidence="7" type="ORF">AB0L16_22110</name>
</gene>
<accession>A0ABV3K1R6</accession>
<comment type="subcellular location">
    <subcellularLocation>
        <location evidence="1">Cell membrane</location>
        <topology evidence="1">Multi-pass membrane protein</topology>
    </subcellularLocation>
</comment>
<evidence type="ECO:0000256" key="6">
    <source>
        <dbReference type="SAM" id="Phobius"/>
    </source>
</evidence>
<feature type="transmembrane region" description="Helical" evidence="6">
    <location>
        <begin position="181"/>
        <end position="203"/>
    </location>
</feature>
<keyword evidence="3 6" id="KW-0812">Transmembrane</keyword>
<evidence type="ECO:0000256" key="3">
    <source>
        <dbReference type="ARBA" id="ARBA00022692"/>
    </source>
</evidence>
<dbReference type="Proteomes" id="UP001552594">
    <property type="component" value="Unassembled WGS sequence"/>
</dbReference>
<sequence>MEHLRAGEAGTLWSRLTAVDFFGNSFQLAALAILCFFPLLIVITSAADRSTAAVLAGWLGLDHRASQAVATLFNSGSNSSGLTVVSVVMLVLAALTVAGTLQNWYARVFGVSVHGWRVMAVRLLWLASILGYGAAHAVAGRALGKVGGPVLPFLVGFVLSTLFWWWSMAVLLAGTVPWRELLPAALVTAFCWMGLGVFSALYFSQAIVTNEQRYGPIGVVMIILSWVVAVGVVIHLGSVIGYRYRERREARR</sequence>
<name>A0ABV3K1R6_STRON</name>
<keyword evidence="4 6" id="KW-1133">Transmembrane helix</keyword>
<evidence type="ECO:0000313" key="8">
    <source>
        <dbReference type="Proteomes" id="UP001552594"/>
    </source>
</evidence>
<organism evidence="7 8">
    <name type="scientific">Streptomyces orinoci</name>
    <name type="common">Streptoverticillium orinoci</name>
    <dbReference type="NCBI Taxonomy" id="67339"/>
    <lineage>
        <taxon>Bacteria</taxon>
        <taxon>Bacillati</taxon>
        <taxon>Actinomycetota</taxon>
        <taxon>Actinomycetes</taxon>
        <taxon>Kitasatosporales</taxon>
        <taxon>Streptomycetaceae</taxon>
        <taxon>Streptomyces</taxon>
    </lineage>
</organism>
<keyword evidence="2" id="KW-1003">Cell membrane</keyword>
<dbReference type="RefSeq" id="WP_241561377.1">
    <property type="nucleotide sequence ID" value="NZ_JBFAUK010000018.1"/>
</dbReference>